<dbReference type="Pfam" id="PF05670">
    <property type="entry name" value="NFACT-R_1"/>
    <property type="match status" value="1"/>
</dbReference>
<feature type="domain" description="NFACT RNA-binding" evidence="1">
    <location>
        <begin position="397"/>
        <end position="508"/>
    </location>
</feature>
<name>A0A7J4GQE6_9ARCH</name>
<organism evidence="2 3">
    <name type="scientific">Marine Group III euryarchaeote</name>
    <dbReference type="NCBI Taxonomy" id="2173149"/>
    <lineage>
        <taxon>Archaea</taxon>
        <taxon>Methanobacteriati</taxon>
        <taxon>Thermoplasmatota</taxon>
        <taxon>Thermoplasmata</taxon>
        <taxon>Candidatus Thermoprofundales</taxon>
    </lineage>
</organism>
<dbReference type="AlphaFoldDB" id="A0A7J4GQE6"/>
<dbReference type="PANTHER" id="PTHR15239">
    <property type="entry name" value="NUCLEAR EXPORT MEDIATOR FACTOR NEMF"/>
    <property type="match status" value="1"/>
</dbReference>
<accession>A0A7J4GQE6</accession>
<dbReference type="InterPro" id="IPR051608">
    <property type="entry name" value="RQC_Subunit_NEMF"/>
</dbReference>
<comment type="caution">
    <text evidence="2">The sequence shown here is derived from an EMBL/GenBank/DDBJ whole genome shotgun (WGS) entry which is preliminary data.</text>
</comment>
<dbReference type="GO" id="GO:0000049">
    <property type="term" value="F:tRNA binding"/>
    <property type="evidence" value="ECO:0007669"/>
    <property type="project" value="TreeGrafter"/>
</dbReference>
<dbReference type="EMBL" id="DUCX01000010">
    <property type="protein sequence ID" value="HIF36873.1"/>
    <property type="molecule type" value="Genomic_DNA"/>
</dbReference>
<evidence type="ECO:0000259" key="1">
    <source>
        <dbReference type="Pfam" id="PF05670"/>
    </source>
</evidence>
<dbReference type="GO" id="GO:0043023">
    <property type="term" value="F:ribosomal large subunit binding"/>
    <property type="evidence" value="ECO:0007669"/>
    <property type="project" value="TreeGrafter"/>
</dbReference>
<sequence>MKKSLTSPDIRELVSDWQSLVGSRVDQFGRPDSNKLILKLRNREKGTIRLILDLNGWAYLTKESITTESNQGAFVNQVRQKIKKSRLEAITQLNGDRVIAFDFARKDEKIKLILEFFHKGNAILCKGNQIEMVMRRQKFRHRKLVPNEIYVFPPGFNPFSSSLEEYREKLQNSERSLGAGLTMDCNLGGEISNLICHNLVLDSKSDILESKIDLIYSEVERILRDKNEPTIYVDENNENITVSLFNLTNLTPSAKFTSFDIAIENYVKSVKKPEVVVKDKEDVRISRQKKAIKKYLQEAQKFREIGNLIFSNIESIEKHISNEEDDEITINLEGHKIKILISKSAQANGSMYFDKAKECERKAERTEQIIKEKPKKISQKKVRAKKVRAKKVEWFEKYRWFITSEGDIALGGKDATTNEQVVKKYLKNNDRYAHADIHGAPSVVVKSSQGVPPSENAMKQASSFSLAYSKAWGARVASGHSFWVDNDKVSKTPNTGEFLAKGAFVIRGKRNWNRNLEVNLSIGIIEYDGIEKLMGGPVESFQNQSKKYLTFKPGFVDRKIVSRKLAKAFDEDLSAVERLLPNGGFELIDSYGIEIKLE</sequence>
<dbReference type="GO" id="GO:1990112">
    <property type="term" value="C:RQC complex"/>
    <property type="evidence" value="ECO:0007669"/>
    <property type="project" value="TreeGrafter"/>
</dbReference>
<dbReference type="PANTHER" id="PTHR15239:SF6">
    <property type="entry name" value="RIBOSOME QUALITY CONTROL COMPLEX SUBUNIT NEMF"/>
    <property type="match status" value="1"/>
</dbReference>
<dbReference type="Gene3D" id="2.30.310.10">
    <property type="entry name" value="ibrinogen binding protein from staphylococcus aureus domain"/>
    <property type="match status" value="1"/>
</dbReference>
<evidence type="ECO:0000313" key="3">
    <source>
        <dbReference type="Proteomes" id="UP000585802"/>
    </source>
</evidence>
<gene>
    <name evidence="2" type="ORF">EYQ70_00380</name>
</gene>
<dbReference type="Pfam" id="PF05833">
    <property type="entry name" value="NFACT_N"/>
    <property type="match status" value="1"/>
</dbReference>
<evidence type="ECO:0000313" key="2">
    <source>
        <dbReference type="EMBL" id="HIF36873.1"/>
    </source>
</evidence>
<dbReference type="GO" id="GO:0072344">
    <property type="term" value="P:rescue of stalled ribosome"/>
    <property type="evidence" value="ECO:0007669"/>
    <property type="project" value="TreeGrafter"/>
</dbReference>
<dbReference type="Proteomes" id="UP000585802">
    <property type="component" value="Unassembled WGS sequence"/>
</dbReference>
<protein>
    <submittedName>
        <fullName evidence="2">Fibronectin-binding domain-containing protein</fullName>
    </submittedName>
</protein>
<reference evidence="3" key="1">
    <citation type="journal article" date="2019" name="bioRxiv">
        <title>Genome diversification in globally distributed novel marine Proteobacteria is linked to environmental adaptation.</title>
        <authorList>
            <person name="Zhou Z."/>
            <person name="Tran P.Q."/>
            <person name="Kieft K."/>
            <person name="Anantharaman K."/>
        </authorList>
    </citation>
    <scope>NUCLEOTIDE SEQUENCE [LARGE SCALE GENOMIC DNA]</scope>
</reference>
<dbReference type="InterPro" id="IPR008532">
    <property type="entry name" value="NFACT_RNA-bd"/>
</dbReference>
<proteinExistence type="predicted"/>